<dbReference type="EMBL" id="GBRH01239061">
    <property type="protein sequence ID" value="JAD58834.1"/>
    <property type="molecule type" value="Transcribed_RNA"/>
</dbReference>
<organism evidence="1">
    <name type="scientific">Arundo donax</name>
    <name type="common">Giant reed</name>
    <name type="synonym">Donax arundinaceus</name>
    <dbReference type="NCBI Taxonomy" id="35708"/>
    <lineage>
        <taxon>Eukaryota</taxon>
        <taxon>Viridiplantae</taxon>
        <taxon>Streptophyta</taxon>
        <taxon>Embryophyta</taxon>
        <taxon>Tracheophyta</taxon>
        <taxon>Spermatophyta</taxon>
        <taxon>Magnoliopsida</taxon>
        <taxon>Liliopsida</taxon>
        <taxon>Poales</taxon>
        <taxon>Poaceae</taxon>
        <taxon>PACMAD clade</taxon>
        <taxon>Arundinoideae</taxon>
        <taxon>Arundineae</taxon>
        <taxon>Arundo</taxon>
    </lineage>
</organism>
<accession>A0A0A9B493</accession>
<reference evidence="1" key="1">
    <citation type="submission" date="2014-09" db="EMBL/GenBank/DDBJ databases">
        <authorList>
            <person name="Magalhaes I.L.F."/>
            <person name="Oliveira U."/>
            <person name="Santos F.R."/>
            <person name="Vidigal T.H.D.A."/>
            <person name="Brescovit A.D."/>
            <person name="Santos A.J."/>
        </authorList>
    </citation>
    <scope>NUCLEOTIDE SEQUENCE</scope>
    <source>
        <tissue evidence="1">Shoot tissue taken approximately 20 cm above the soil surface</tissue>
    </source>
</reference>
<protein>
    <submittedName>
        <fullName evidence="1">Uncharacterized protein</fullName>
    </submittedName>
</protein>
<reference evidence="1" key="2">
    <citation type="journal article" date="2015" name="Data Brief">
        <title>Shoot transcriptome of the giant reed, Arundo donax.</title>
        <authorList>
            <person name="Barrero R.A."/>
            <person name="Guerrero F.D."/>
            <person name="Moolhuijzen P."/>
            <person name="Goolsby J.A."/>
            <person name="Tidwell J."/>
            <person name="Bellgard S.E."/>
            <person name="Bellgard M.I."/>
        </authorList>
    </citation>
    <scope>NUCLEOTIDE SEQUENCE</scope>
    <source>
        <tissue evidence="1">Shoot tissue taken approximately 20 cm above the soil surface</tissue>
    </source>
</reference>
<evidence type="ECO:0000313" key="1">
    <source>
        <dbReference type="EMBL" id="JAD58834.1"/>
    </source>
</evidence>
<dbReference type="AlphaFoldDB" id="A0A0A9B493"/>
<sequence length="44" mass="4743">MLPILSLQSWPISAASNGALPIHTLATKVASDILRFDGYFLPCL</sequence>
<proteinExistence type="predicted"/>
<name>A0A0A9B493_ARUDO</name>